<dbReference type="RefSeq" id="WP_050740498.1">
    <property type="nucleotide sequence ID" value="NZ_LGYO01000027.1"/>
</dbReference>
<reference evidence="2" key="1">
    <citation type="submission" date="2015-07" db="EMBL/GenBank/DDBJ databases">
        <title>Draft genome sequence of Acetobacterium bakii DSM 8293, a potential psychrophilic chemical producer through syngas fermentation.</title>
        <authorList>
            <person name="Song Y."/>
            <person name="Hwang S."/>
            <person name="Cho B.-K."/>
        </authorList>
    </citation>
    <scope>NUCLEOTIDE SEQUENCE [LARGE SCALE GENOMIC DNA]</scope>
    <source>
        <strain evidence="2">DSM 8239</strain>
    </source>
</reference>
<dbReference type="AlphaFoldDB" id="A0A0L6TZ57"/>
<dbReference type="STRING" id="52689.AKG39_11260"/>
<evidence type="ECO:0000313" key="2">
    <source>
        <dbReference type="Proteomes" id="UP000036873"/>
    </source>
</evidence>
<name>A0A0L6TZ57_9FIRM</name>
<comment type="caution">
    <text evidence="1">The sequence shown here is derived from an EMBL/GenBank/DDBJ whole genome shotgun (WGS) entry which is preliminary data.</text>
</comment>
<accession>A0A0L6TZ57</accession>
<keyword evidence="2" id="KW-1185">Reference proteome</keyword>
<sequence length="182" mass="20887">MIGEKYGDFRKVKEIIDFTYPGITLLLRDTNLCALDSKYEVGMILREFGFVDASLHRGGMVTTHRMAILSNHYADLQAYEHGTNWGLCVLDHMSHYKVLDRYSIGDKTQIILLHLPENGWEVFDEVQTNVDEEVVKIVRNAFEKTLSLPPVPELTSDIWLKRCAFPVGMTESGDYFPIEDQK</sequence>
<organism evidence="1 2">
    <name type="scientific">Acetobacterium bakii</name>
    <dbReference type="NCBI Taxonomy" id="52689"/>
    <lineage>
        <taxon>Bacteria</taxon>
        <taxon>Bacillati</taxon>
        <taxon>Bacillota</taxon>
        <taxon>Clostridia</taxon>
        <taxon>Eubacteriales</taxon>
        <taxon>Eubacteriaceae</taxon>
        <taxon>Acetobacterium</taxon>
    </lineage>
</organism>
<dbReference type="Proteomes" id="UP000036873">
    <property type="component" value="Unassembled WGS sequence"/>
</dbReference>
<proteinExistence type="predicted"/>
<dbReference type="EMBL" id="LGYO01000027">
    <property type="protein sequence ID" value="KNZ41559.1"/>
    <property type="molecule type" value="Genomic_DNA"/>
</dbReference>
<gene>
    <name evidence="1" type="ORF">AKG39_11260</name>
</gene>
<evidence type="ECO:0000313" key="1">
    <source>
        <dbReference type="EMBL" id="KNZ41559.1"/>
    </source>
</evidence>
<dbReference type="OrthoDB" id="1777904at2"/>
<protein>
    <submittedName>
        <fullName evidence="1">Uncharacterized protein</fullName>
    </submittedName>
</protein>